<reference evidence="6 7" key="1">
    <citation type="journal article" date="2023" name="Sci. Data">
        <title>Genome assembly of the Korean intertidal mud-creeper Batillaria attramentaria.</title>
        <authorList>
            <person name="Patra A.K."/>
            <person name="Ho P.T."/>
            <person name="Jun S."/>
            <person name="Lee S.J."/>
            <person name="Kim Y."/>
            <person name="Won Y.J."/>
        </authorList>
    </citation>
    <scope>NUCLEOTIDE SEQUENCE [LARGE SCALE GENOMIC DNA]</scope>
    <source>
        <strain evidence="6">Wonlab-2016</strain>
    </source>
</reference>
<organism evidence="6 7">
    <name type="scientific">Batillaria attramentaria</name>
    <dbReference type="NCBI Taxonomy" id="370345"/>
    <lineage>
        <taxon>Eukaryota</taxon>
        <taxon>Metazoa</taxon>
        <taxon>Spiralia</taxon>
        <taxon>Lophotrochozoa</taxon>
        <taxon>Mollusca</taxon>
        <taxon>Gastropoda</taxon>
        <taxon>Caenogastropoda</taxon>
        <taxon>Sorbeoconcha</taxon>
        <taxon>Cerithioidea</taxon>
        <taxon>Batillariidae</taxon>
        <taxon>Batillaria</taxon>
    </lineage>
</organism>
<dbReference type="InterPro" id="IPR044846">
    <property type="entry name" value="GH10"/>
</dbReference>
<dbReference type="InterPro" id="IPR001000">
    <property type="entry name" value="GH10_dom"/>
</dbReference>
<evidence type="ECO:0000256" key="3">
    <source>
        <dbReference type="ARBA" id="ARBA00023277"/>
    </source>
</evidence>
<keyword evidence="3" id="KW-0119">Carbohydrate metabolism</keyword>
<keyword evidence="2" id="KW-0378">Hydrolase</keyword>
<dbReference type="PANTHER" id="PTHR31490">
    <property type="entry name" value="GLYCOSYL HYDROLASE"/>
    <property type="match status" value="1"/>
</dbReference>
<dbReference type="SUPFAM" id="SSF51445">
    <property type="entry name" value="(Trans)glycosidases"/>
    <property type="match status" value="2"/>
</dbReference>
<dbReference type="Proteomes" id="UP001519460">
    <property type="component" value="Unassembled WGS sequence"/>
</dbReference>
<dbReference type="InterPro" id="IPR017853">
    <property type="entry name" value="GH"/>
</dbReference>
<dbReference type="PRINTS" id="PR00134">
    <property type="entry name" value="GLHYDRLASE10"/>
</dbReference>
<evidence type="ECO:0000259" key="5">
    <source>
        <dbReference type="PROSITE" id="PS51760"/>
    </source>
</evidence>
<keyword evidence="4" id="KW-0624">Polysaccharide degradation</keyword>
<dbReference type="Pfam" id="PF18459">
    <property type="entry name" value="PCSK9_C1"/>
    <property type="match status" value="1"/>
</dbReference>
<accession>A0ABD0J0B5</accession>
<dbReference type="InterPro" id="IPR041254">
    <property type="entry name" value="PCSK9_C1"/>
</dbReference>
<dbReference type="Gene3D" id="2.60.120.690">
    <property type="entry name" value="Proprotein convertase subtilisin/kexin type 9"/>
    <property type="match status" value="1"/>
</dbReference>
<evidence type="ECO:0000256" key="4">
    <source>
        <dbReference type="ARBA" id="ARBA00023326"/>
    </source>
</evidence>
<sequence>IKIRGHSILWGHAKNIPEDVLKLSGDKLRDAINRQVAYIMGLAEGKLAHWDVQNEYISEQYYEEKLRDPNVTIEVFKLARQQDPVPKLYLNDFQAVTTGANTEVAHKKHLFAFGSKVESDMMTRKTRQETVFRELFFYLFNWATVGGYKWRIKIRGHSILWGHAKNIPEDVLKLSGDKLRDAINRQVAYIMGLAEGKLAHWDVQNEYISEQYYEEKLRDPNVTIEVFKLARQQDPVPKLYLNDFQAVTTGANTEDYHDLAMRFKAAGTGIQGLGIQGHTKDYVKPNPTMIWSRLDRLAETGLELFMSEFDIPLHDEITRADWFEDTIRAMFAHPGLSGIILWGFWNERQCYPNQYLVYGPDLEIREPGERWACLVKKEWSTHVIKNLAQSGLSFDLRGFQGEYEVIVRKNHVPVQVETFSLGKRDTTVTITVTTSTAPVTLTDDHDFVPQCVSHRGRRSLGILRSTSPDKQMTCAARESRSSGPEDGAQVGVTCHEGEVMTGCSSVHNAFSFTRRGERITVQNGTATCTAFNGANSAKGVRAVAMCCAVADLRCDYRVAGPSNAMDGARAEASCPDGLYPFGCTAYSEYSDLDGAFPNGTA</sequence>
<comment type="similarity">
    <text evidence="1">Belongs to the glycosyl hydrolase 10 (cellulase F) family.</text>
</comment>
<dbReference type="GO" id="GO:0031176">
    <property type="term" value="F:endo-1,4-beta-xylanase activity"/>
    <property type="evidence" value="ECO:0007669"/>
    <property type="project" value="UniProtKB-ARBA"/>
</dbReference>
<dbReference type="SMART" id="SM00633">
    <property type="entry name" value="Glyco_10"/>
    <property type="match status" value="1"/>
</dbReference>
<dbReference type="PANTHER" id="PTHR31490:SF1">
    <property type="entry name" value="ENDO-1,4-BETA-XYLANASE 1"/>
    <property type="match status" value="1"/>
</dbReference>
<feature type="domain" description="GH10" evidence="5">
    <location>
        <begin position="118"/>
        <end position="377"/>
    </location>
</feature>
<dbReference type="Pfam" id="PF00331">
    <property type="entry name" value="Glyco_hydro_10"/>
    <property type="match status" value="2"/>
</dbReference>
<dbReference type="GO" id="GO:0000272">
    <property type="term" value="P:polysaccharide catabolic process"/>
    <property type="evidence" value="ECO:0007669"/>
    <property type="project" value="UniProtKB-KW"/>
</dbReference>
<dbReference type="PROSITE" id="PS51760">
    <property type="entry name" value="GH10_2"/>
    <property type="match status" value="1"/>
</dbReference>
<comment type="caution">
    <text evidence="6">The sequence shown here is derived from an EMBL/GenBank/DDBJ whole genome shotgun (WGS) entry which is preliminary data.</text>
</comment>
<gene>
    <name evidence="6" type="ORF">BaRGS_00040427</name>
</gene>
<dbReference type="EMBL" id="JACVVK020000809">
    <property type="protein sequence ID" value="KAK7444111.1"/>
    <property type="molecule type" value="Genomic_DNA"/>
</dbReference>
<protein>
    <recommendedName>
        <fullName evidence="5">GH10 domain-containing protein</fullName>
    </recommendedName>
</protein>
<evidence type="ECO:0000256" key="1">
    <source>
        <dbReference type="ARBA" id="ARBA00007495"/>
    </source>
</evidence>
<feature type="non-terminal residue" evidence="6">
    <location>
        <position position="601"/>
    </location>
</feature>
<proteinExistence type="inferred from homology"/>
<evidence type="ECO:0000313" key="6">
    <source>
        <dbReference type="EMBL" id="KAK7444111.1"/>
    </source>
</evidence>
<feature type="non-terminal residue" evidence="6">
    <location>
        <position position="1"/>
    </location>
</feature>
<evidence type="ECO:0000313" key="7">
    <source>
        <dbReference type="Proteomes" id="UP001519460"/>
    </source>
</evidence>
<keyword evidence="7" id="KW-1185">Reference proteome</keyword>
<name>A0ABD0J0B5_9CAEN</name>
<dbReference type="AlphaFoldDB" id="A0ABD0J0B5"/>
<evidence type="ECO:0000256" key="2">
    <source>
        <dbReference type="ARBA" id="ARBA00022801"/>
    </source>
</evidence>
<dbReference type="Gene3D" id="3.20.20.80">
    <property type="entry name" value="Glycosidases"/>
    <property type="match status" value="2"/>
</dbReference>